<comment type="function">
    <text evidence="5">Catalyzes the phosphorylation of the 3'-hydroxyl group of dephosphocoenzyme A to form coenzyme A.</text>
</comment>
<keyword evidence="5 7" id="KW-0418">Kinase</keyword>
<dbReference type="InterPro" id="IPR027417">
    <property type="entry name" value="P-loop_NTPase"/>
</dbReference>
<dbReference type="GO" id="GO:0005524">
    <property type="term" value="F:ATP binding"/>
    <property type="evidence" value="ECO:0007669"/>
    <property type="project" value="UniProtKB-UniRule"/>
</dbReference>
<comment type="similarity">
    <text evidence="1 5">Belongs to the CoaE family.</text>
</comment>
<gene>
    <name evidence="5 7" type="primary">coaE</name>
    <name evidence="7" type="ORF">GCM10011289_08600</name>
</gene>
<comment type="subcellular location">
    <subcellularLocation>
        <location evidence="5">Cytoplasm</location>
    </subcellularLocation>
</comment>
<dbReference type="CDD" id="cd02022">
    <property type="entry name" value="DPCK"/>
    <property type="match status" value="1"/>
</dbReference>
<sequence length="205" mass="22155">MIPVIGLTGGIGSGKSAAAACFADLGVPVVDTDVIAHRLTAPGGEAIAPIREAFGNEVIEPSGAMNRAAMRARVFGHPSERTRLEGILHPMIYLHSVAELAAQSGQYAILVVPLLFENQRYRDLVSRTLLIDCSESVQIERVRTRSGLSEESVRAIMAAQMPRASRKSLADDIIDNNGSLDDLRLQVDAKHRYYLANADKVPVKP</sequence>
<dbReference type="PROSITE" id="PS51219">
    <property type="entry name" value="DPCK"/>
    <property type="match status" value="1"/>
</dbReference>
<dbReference type="Gene3D" id="3.40.50.300">
    <property type="entry name" value="P-loop containing nucleotide triphosphate hydrolases"/>
    <property type="match status" value="1"/>
</dbReference>
<evidence type="ECO:0000256" key="1">
    <source>
        <dbReference type="ARBA" id="ARBA00009018"/>
    </source>
</evidence>
<name>A0A918NZK6_9NEIS</name>
<dbReference type="Proteomes" id="UP000645257">
    <property type="component" value="Unassembled WGS sequence"/>
</dbReference>
<dbReference type="EC" id="2.7.1.24" evidence="5 6"/>
<dbReference type="GO" id="GO:0005737">
    <property type="term" value="C:cytoplasm"/>
    <property type="evidence" value="ECO:0007669"/>
    <property type="project" value="UniProtKB-SubCell"/>
</dbReference>
<proteinExistence type="inferred from homology"/>
<keyword evidence="5" id="KW-0963">Cytoplasm</keyword>
<keyword evidence="5" id="KW-0808">Transferase</keyword>
<organism evidence="7 8">
    <name type="scientific">Paludibacterium paludis</name>
    <dbReference type="NCBI Taxonomy" id="1225769"/>
    <lineage>
        <taxon>Bacteria</taxon>
        <taxon>Pseudomonadati</taxon>
        <taxon>Pseudomonadota</taxon>
        <taxon>Betaproteobacteria</taxon>
        <taxon>Neisseriales</taxon>
        <taxon>Chromobacteriaceae</taxon>
        <taxon>Paludibacterium</taxon>
    </lineage>
</organism>
<dbReference type="HAMAP" id="MF_00376">
    <property type="entry name" value="Dephospho_CoA_kinase"/>
    <property type="match status" value="1"/>
</dbReference>
<evidence type="ECO:0000256" key="5">
    <source>
        <dbReference type="HAMAP-Rule" id="MF_00376"/>
    </source>
</evidence>
<keyword evidence="8" id="KW-1185">Reference proteome</keyword>
<reference evidence="7" key="1">
    <citation type="journal article" date="2014" name="Int. J. Syst. Evol. Microbiol.">
        <title>Complete genome sequence of Corynebacterium casei LMG S-19264T (=DSM 44701T), isolated from a smear-ripened cheese.</title>
        <authorList>
            <consortium name="US DOE Joint Genome Institute (JGI-PGF)"/>
            <person name="Walter F."/>
            <person name="Albersmeier A."/>
            <person name="Kalinowski J."/>
            <person name="Ruckert C."/>
        </authorList>
    </citation>
    <scope>NUCLEOTIDE SEQUENCE</scope>
    <source>
        <strain evidence="7">KCTC 32182</strain>
    </source>
</reference>
<comment type="caution">
    <text evidence="7">The sequence shown here is derived from an EMBL/GenBank/DDBJ whole genome shotgun (WGS) entry which is preliminary data.</text>
</comment>
<dbReference type="PANTHER" id="PTHR10695">
    <property type="entry name" value="DEPHOSPHO-COA KINASE-RELATED"/>
    <property type="match status" value="1"/>
</dbReference>
<dbReference type="AlphaFoldDB" id="A0A918NZK6"/>
<dbReference type="EMBL" id="BMYX01000003">
    <property type="protein sequence ID" value="GGY08201.1"/>
    <property type="molecule type" value="Genomic_DNA"/>
</dbReference>
<dbReference type="PANTHER" id="PTHR10695:SF46">
    <property type="entry name" value="BIFUNCTIONAL COENZYME A SYNTHASE-RELATED"/>
    <property type="match status" value="1"/>
</dbReference>
<evidence type="ECO:0000256" key="6">
    <source>
        <dbReference type="NCBIfam" id="TIGR00152"/>
    </source>
</evidence>
<protein>
    <recommendedName>
        <fullName evidence="5 6">Dephospho-CoA kinase</fullName>
        <ecNumber evidence="5 6">2.7.1.24</ecNumber>
    </recommendedName>
    <alternativeName>
        <fullName evidence="5">Dephosphocoenzyme A kinase</fullName>
    </alternativeName>
</protein>
<dbReference type="SUPFAM" id="SSF52540">
    <property type="entry name" value="P-loop containing nucleoside triphosphate hydrolases"/>
    <property type="match status" value="1"/>
</dbReference>
<accession>A0A918NZK6</accession>
<evidence type="ECO:0000313" key="8">
    <source>
        <dbReference type="Proteomes" id="UP000645257"/>
    </source>
</evidence>
<dbReference type="InterPro" id="IPR001977">
    <property type="entry name" value="Depp_CoAkinase"/>
</dbReference>
<reference evidence="7" key="2">
    <citation type="submission" date="2020-09" db="EMBL/GenBank/DDBJ databases">
        <authorList>
            <person name="Sun Q."/>
            <person name="Kim S."/>
        </authorList>
    </citation>
    <scope>NUCLEOTIDE SEQUENCE</scope>
    <source>
        <strain evidence="7">KCTC 32182</strain>
    </source>
</reference>
<dbReference type="NCBIfam" id="TIGR00152">
    <property type="entry name" value="dephospho-CoA kinase"/>
    <property type="match status" value="1"/>
</dbReference>
<comment type="catalytic activity">
    <reaction evidence="5">
        <text>3'-dephospho-CoA + ATP = ADP + CoA + H(+)</text>
        <dbReference type="Rhea" id="RHEA:18245"/>
        <dbReference type="ChEBI" id="CHEBI:15378"/>
        <dbReference type="ChEBI" id="CHEBI:30616"/>
        <dbReference type="ChEBI" id="CHEBI:57287"/>
        <dbReference type="ChEBI" id="CHEBI:57328"/>
        <dbReference type="ChEBI" id="CHEBI:456216"/>
        <dbReference type="EC" id="2.7.1.24"/>
    </reaction>
</comment>
<dbReference type="GO" id="GO:0015937">
    <property type="term" value="P:coenzyme A biosynthetic process"/>
    <property type="evidence" value="ECO:0007669"/>
    <property type="project" value="UniProtKB-UniRule"/>
</dbReference>
<keyword evidence="2 5" id="KW-0547">Nucleotide-binding</keyword>
<keyword evidence="3 5" id="KW-0067">ATP-binding</keyword>
<evidence type="ECO:0000313" key="7">
    <source>
        <dbReference type="EMBL" id="GGY08201.1"/>
    </source>
</evidence>
<dbReference type="Pfam" id="PF01121">
    <property type="entry name" value="CoaE"/>
    <property type="match status" value="1"/>
</dbReference>
<feature type="binding site" evidence="5">
    <location>
        <begin position="12"/>
        <end position="17"/>
    </location>
    <ligand>
        <name>ATP</name>
        <dbReference type="ChEBI" id="CHEBI:30616"/>
    </ligand>
</feature>
<evidence type="ECO:0000256" key="2">
    <source>
        <dbReference type="ARBA" id="ARBA00022741"/>
    </source>
</evidence>
<evidence type="ECO:0000256" key="4">
    <source>
        <dbReference type="ARBA" id="ARBA00022993"/>
    </source>
</evidence>
<keyword evidence="4 5" id="KW-0173">Coenzyme A biosynthesis</keyword>
<comment type="pathway">
    <text evidence="5">Cofactor biosynthesis; coenzyme A biosynthesis; CoA from (R)-pantothenate: step 5/5.</text>
</comment>
<dbReference type="GO" id="GO:0004140">
    <property type="term" value="F:dephospho-CoA kinase activity"/>
    <property type="evidence" value="ECO:0007669"/>
    <property type="project" value="UniProtKB-UniRule"/>
</dbReference>
<evidence type="ECO:0000256" key="3">
    <source>
        <dbReference type="ARBA" id="ARBA00022840"/>
    </source>
</evidence>